<evidence type="ECO:0000256" key="1">
    <source>
        <dbReference type="ARBA" id="ARBA00001967"/>
    </source>
</evidence>
<dbReference type="NCBIfam" id="NF041785">
    <property type="entry name" value="VhuA"/>
    <property type="match status" value="1"/>
</dbReference>
<dbReference type="GO" id="GO:0016151">
    <property type="term" value="F:nickel cation binding"/>
    <property type="evidence" value="ECO:0007669"/>
    <property type="project" value="InterPro"/>
</dbReference>
<keyword evidence="6" id="KW-0408">Iron</keyword>
<dbReference type="InterPro" id="IPR053511">
    <property type="entry name" value="NiFe/NiFeSe_hydrogenase_LSU"/>
</dbReference>
<protein>
    <submittedName>
        <fullName evidence="7">Nickel-dependent hydrogenase large subunit</fullName>
    </submittedName>
</protein>
<feature type="binding site" evidence="6">
    <location>
        <position position="392"/>
    </location>
    <ligand>
        <name>Mg(2+)</name>
        <dbReference type="ChEBI" id="CHEBI:18420"/>
    </ligand>
</feature>
<accession>N6UWL4</accession>
<comment type="cofactor">
    <cofactor evidence="1 6">
        <name>Ni(2+)</name>
        <dbReference type="ChEBI" id="CHEBI:49786"/>
    </cofactor>
</comment>
<dbReference type="GO" id="GO:0016491">
    <property type="term" value="F:oxidoreductase activity"/>
    <property type="evidence" value="ECO:0007669"/>
    <property type="project" value="UniProtKB-KW"/>
</dbReference>
<dbReference type="SUPFAM" id="SSF56762">
    <property type="entry name" value="HydB/Nqo4-like"/>
    <property type="match status" value="1"/>
</dbReference>
<dbReference type="Proteomes" id="UP000053695">
    <property type="component" value="Unassembled WGS sequence"/>
</dbReference>
<dbReference type="PANTHER" id="PTHR43600">
    <property type="entry name" value="COENZYME F420 HYDROGENASE, SUBUNIT ALPHA"/>
    <property type="match status" value="1"/>
</dbReference>
<evidence type="ECO:0000313" key="7">
    <source>
        <dbReference type="EMBL" id="ENN96724.1"/>
    </source>
</evidence>
<reference evidence="7 8" key="1">
    <citation type="journal article" date="2013" name="Genome Announc.">
        <title>Draft Genome Sequence of a Highly Flagellated, Fast-Swimming Archaeon, Methanocaldococcus villosus Strain KIN24-T80 (DSM 22612).</title>
        <authorList>
            <person name="Thennarasu S."/>
            <person name="Polireddy D."/>
            <person name="Antony A."/>
            <person name="Yada M.R."/>
            <person name="Algarawi S."/>
            <person name="Sivakumar N."/>
        </authorList>
    </citation>
    <scope>NUCLEOTIDE SEQUENCE [LARGE SCALE GENOMIC DNA]</scope>
    <source>
        <strain evidence="7 8">KIN24-T80</strain>
    </source>
</reference>
<dbReference type="AlphaFoldDB" id="N6UWL4"/>
<keyword evidence="4 6" id="KW-0479">Metal-binding</keyword>
<keyword evidence="8" id="KW-1185">Reference proteome</keyword>
<name>N6UWL4_9EURY</name>
<evidence type="ECO:0000256" key="4">
    <source>
        <dbReference type="ARBA" id="ARBA00022723"/>
    </source>
</evidence>
<feature type="binding site" evidence="6">
    <location>
        <position position="62"/>
    </location>
    <ligand>
        <name>Mg(2+)</name>
        <dbReference type="ChEBI" id="CHEBI:18420"/>
    </ligand>
</feature>
<evidence type="ECO:0000313" key="8">
    <source>
        <dbReference type="Proteomes" id="UP000053695"/>
    </source>
</evidence>
<evidence type="ECO:0000256" key="6">
    <source>
        <dbReference type="PIRSR" id="PIRSR601501-1"/>
    </source>
</evidence>
<dbReference type="Gene3D" id="1.10.645.10">
    <property type="entry name" value="Cytochrome-c3 Hydrogenase, chain B"/>
    <property type="match status" value="1"/>
</dbReference>
<keyword evidence="5" id="KW-0560">Oxidoreductase</keyword>
<sequence length="416" mass="46888">MKVTIEPLSRLEGHGKVTLTIEDGKAIDVKLHITALRGFEKFVVGRPAEEVPRIVTRICGICQTAHHLASVKAVDMAWDAKIPETAKKLRELMLLGNMIHSHALHFYFLASPDFILGVDADPKIRNIIGVINKDPELAKKAIALRRFGQRVVEIVGGKAIHPITAIPGGISKQLSEEERDELLKEIDLMIEYSKESIEVVKKLTEQYMNYVKTLGVIDTWYLGIVNDGKHEFYDGKLRFLSPDGKEKDEFEAKDYKDYIGEHVVSYNYVKHPFYKKIGYPDGIYRVGPLSMLNVCDHMGTELAEEYRKEFFDIFGFPANQSLAYHYARMVEMLKACERVKELLNDNNITSDDIKADVEPKAGNGVGVVEAPRGVLIHNYETDDNGIVTKANMIVATTHNVPTMEKAIQQAAKEIFK</sequence>
<dbReference type="PANTHER" id="PTHR43600:SF2">
    <property type="entry name" value="F420-NON-REDUCING HYDROGENASE VHU SUBUNIT A"/>
    <property type="match status" value="1"/>
</dbReference>
<comment type="similarity">
    <text evidence="2">Belongs to the [NiFe]/[NiFeSe] hydrogenase large subunit family.</text>
</comment>
<comment type="caution">
    <text evidence="7">The sequence shown here is derived from an EMBL/GenBank/DDBJ whole genome shotgun (WGS) entry which is preliminary data.</text>
</comment>
<feature type="binding site" evidence="6">
    <location>
        <position position="59"/>
    </location>
    <ligand>
        <name>Ni(2+)</name>
        <dbReference type="ChEBI" id="CHEBI:49786"/>
    </ligand>
</feature>
<keyword evidence="3 6" id="KW-0533">Nickel</keyword>
<organism evidence="7 8">
    <name type="scientific">Methanocaldococcus villosus KIN24-T80</name>
    <dbReference type="NCBI Taxonomy" id="1069083"/>
    <lineage>
        <taxon>Archaea</taxon>
        <taxon>Methanobacteriati</taxon>
        <taxon>Methanobacteriota</taxon>
        <taxon>Methanomada group</taxon>
        <taxon>Methanococci</taxon>
        <taxon>Methanococcales</taxon>
        <taxon>Methanocaldococcaceae</taxon>
        <taxon>Methanocaldococcus</taxon>
    </lineage>
</organism>
<dbReference type="InterPro" id="IPR029014">
    <property type="entry name" value="NiFe-Hase_large"/>
</dbReference>
<keyword evidence="6" id="KW-0460">Magnesium</keyword>
<dbReference type="Pfam" id="PF00374">
    <property type="entry name" value="NiFeSe_Hases"/>
    <property type="match status" value="2"/>
</dbReference>
<evidence type="ECO:0000256" key="3">
    <source>
        <dbReference type="ARBA" id="ARBA00022596"/>
    </source>
</evidence>
<dbReference type="STRING" id="1069083.GCA_000371805_00884"/>
<evidence type="ECO:0000256" key="2">
    <source>
        <dbReference type="ARBA" id="ARBA00009292"/>
    </source>
</evidence>
<comment type="cofactor">
    <cofactor evidence="6">
        <name>Fe cation</name>
        <dbReference type="ChEBI" id="CHEBI:24875"/>
    </cofactor>
</comment>
<feature type="binding site" evidence="6">
    <location>
        <position position="40"/>
    </location>
    <ligand>
        <name>Mg(2+)</name>
        <dbReference type="ChEBI" id="CHEBI:18420"/>
    </ligand>
</feature>
<evidence type="ECO:0000256" key="5">
    <source>
        <dbReference type="ARBA" id="ARBA00023002"/>
    </source>
</evidence>
<gene>
    <name evidence="7" type="ORF">J422_00761</name>
</gene>
<proteinExistence type="inferred from homology"/>
<dbReference type="InterPro" id="IPR001501">
    <property type="entry name" value="Ni-dep_hyd_lsu"/>
</dbReference>
<dbReference type="EMBL" id="APMM01000004">
    <property type="protein sequence ID" value="ENN96724.1"/>
    <property type="molecule type" value="Genomic_DNA"/>
</dbReference>
<dbReference type="PATRIC" id="fig|1069083.5.peg.148"/>